<feature type="compositionally biased region" description="Acidic residues" evidence="1">
    <location>
        <begin position="92"/>
        <end position="118"/>
    </location>
</feature>
<comment type="caution">
    <text evidence="2">The sequence shown here is derived from an EMBL/GenBank/DDBJ whole genome shotgun (WGS) entry which is preliminary data.</text>
</comment>
<evidence type="ECO:0000313" key="3">
    <source>
        <dbReference type="Proteomes" id="UP000315295"/>
    </source>
</evidence>
<feature type="compositionally biased region" description="Polar residues" evidence="1">
    <location>
        <begin position="390"/>
        <end position="399"/>
    </location>
</feature>
<dbReference type="EMBL" id="VIEB01000308">
    <property type="protein sequence ID" value="TQD95682.1"/>
    <property type="molecule type" value="Genomic_DNA"/>
</dbReference>
<evidence type="ECO:0000313" key="2">
    <source>
        <dbReference type="EMBL" id="TQD95682.1"/>
    </source>
</evidence>
<gene>
    <name evidence="2" type="ORF">C1H46_018729</name>
</gene>
<feature type="region of interest" description="Disordered" evidence="1">
    <location>
        <begin position="371"/>
        <end position="399"/>
    </location>
</feature>
<name>A0A540MAU9_MALBA</name>
<reference evidence="2 3" key="1">
    <citation type="journal article" date="2019" name="G3 (Bethesda)">
        <title>Sequencing of a Wild Apple (Malus baccata) Genome Unravels the Differences Between Cultivated and Wild Apple Species Regarding Disease Resistance and Cold Tolerance.</title>
        <authorList>
            <person name="Chen X."/>
        </authorList>
    </citation>
    <scope>NUCLEOTIDE SEQUENCE [LARGE SCALE GENOMIC DNA]</scope>
    <source>
        <strain evidence="3">cv. Shandingzi</strain>
        <tissue evidence="2">Leaves</tissue>
    </source>
</reference>
<protein>
    <submittedName>
        <fullName evidence="2">Uncharacterized protein</fullName>
    </submittedName>
</protein>
<sequence length="619" mass="68791">MKVVMGLQILQVAPPPPLTSSSTSSSSSSSSSCRVQTLPFWLNQRHSHCRHSRPQLALPPRHSFKRTTLSLVGRKGRKLQTSSSSSSTTQQDQDDEEEYEDDEEDEEDESDPDPEDLEYVGQIKRVLELLRKNRDMLFSEVKLTVMIEDLREVERRRLLGIEDPDAPTREELADVLEEVNEGKIPKNRLALKLLAAEMNQWPNLEVQITPAKKKPGKSLYARVTDTGIDLQEAAKRLKIDWDTAAEIDDGDLKDENEVPSVLGYGALYLVTAFPVIIGVSVSKSQTCSSGFLLFSTMDYPFSGEISDYFTLGDLEKQISVDPISLKESSHREVSAEPVVEVPVVAAPKPNALDQRPPLLPPANPKFLSFSLPNSATSSPRVKKKWKDESQASPRQQLENLSHLQQDIEFRRSKSCGQGRTFAPSVDFDLLLIKPNAAEIVSRHYSSLSRAESNRVAHKNGKNRDPHDDGFTCGALCLSIPGFGKAKPVRARKVEPDELGNVISRTVSLEKFECGSWASAMINEQEDDNTSRYFDLPLELIRSSVNEADSPISASFVFDTDRKGAQKNGSTRAQGRKSHESSRSVRFSTSSDAASPTACVTPRLRKARDDFKAFLEAQST</sequence>
<dbReference type="Proteomes" id="UP000315295">
    <property type="component" value="Unassembled WGS sequence"/>
</dbReference>
<keyword evidence="3" id="KW-1185">Reference proteome</keyword>
<feature type="region of interest" description="Disordered" evidence="1">
    <location>
        <begin position="51"/>
        <end position="118"/>
    </location>
</feature>
<dbReference type="GO" id="GO:0080183">
    <property type="term" value="P:response to photooxidative stress"/>
    <property type="evidence" value="ECO:0007669"/>
    <property type="project" value="InterPro"/>
</dbReference>
<dbReference type="STRING" id="106549.A0A540MAU9"/>
<feature type="compositionally biased region" description="Low complexity" evidence="1">
    <location>
        <begin position="19"/>
        <end position="32"/>
    </location>
</feature>
<organism evidence="2 3">
    <name type="scientific">Malus baccata</name>
    <name type="common">Siberian crab apple</name>
    <name type="synonym">Pyrus baccata</name>
    <dbReference type="NCBI Taxonomy" id="106549"/>
    <lineage>
        <taxon>Eukaryota</taxon>
        <taxon>Viridiplantae</taxon>
        <taxon>Streptophyta</taxon>
        <taxon>Embryophyta</taxon>
        <taxon>Tracheophyta</taxon>
        <taxon>Spermatophyta</taxon>
        <taxon>Magnoliopsida</taxon>
        <taxon>eudicotyledons</taxon>
        <taxon>Gunneridae</taxon>
        <taxon>Pentapetalae</taxon>
        <taxon>rosids</taxon>
        <taxon>fabids</taxon>
        <taxon>Rosales</taxon>
        <taxon>Rosaceae</taxon>
        <taxon>Amygdaloideae</taxon>
        <taxon>Maleae</taxon>
        <taxon>Malus</taxon>
    </lineage>
</organism>
<dbReference type="GO" id="GO:0009535">
    <property type="term" value="C:chloroplast thylakoid membrane"/>
    <property type="evidence" value="ECO:0007669"/>
    <property type="project" value="InterPro"/>
</dbReference>
<dbReference type="PANTHER" id="PTHR33672">
    <property type="entry name" value="YCF3-INTERACTING PROTEIN 1, CHLOROPLASTIC"/>
    <property type="match status" value="1"/>
</dbReference>
<feature type="region of interest" description="Disordered" evidence="1">
    <location>
        <begin position="13"/>
        <end position="32"/>
    </location>
</feature>
<dbReference type="PROSITE" id="PS51257">
    <property type="entry name" value="PROKAR_LIPOPROTEIN"/>
    <property type="match status" value="1"/>
</dbReference>
<dbReference type="AlphaFoldDB" id="A0A540MAU9"/>
<proteinExistence type="predicted"/>
<dbReference type="PANTHER" id="PTHR33672:SF24">
    <property type="entry name" value="OS01G0798600 PROTEIN"/>
    <property type="match status" value="1"/>
</dbReference>
<feature type="compositionally biased region" description="Low complexity" evidence="1">
    <location>
        <begin position="80"/>
        <end position="91"/>
    </location>
</feature>
<evidence type="ECO:0000256" key="1">
    <source>
        <dbReference type="SAM" id="MobiDB-lite"/>
    </source>
</evidence>
<feature type="region of interest" description="Disordered" evidence="1">
    <location>
        <begin position="559"/>
        <end position="600"/>
    </location>
</feature>
<accession>A0A540MAU9</accession>
<dbReference type="GO" id="GO:0048564">
    <property type="term" value="P:photosystem I assembly"/>
    <property type="evidence" value="ECO:0007669"/>
    <property type="project" value="InterPro"/>
</dbReference>
<dbReference type="InterPro" id="IPR040340">
    <property type="entry name" value="CEST/Y3IP1"/>
</dbReference>